<proteinExistence type="predicted"/>
<organism evidence="3 4">
    <name type="scientific">Colletotrichum tofieldiae</name>
    <dbReference type="NCBI Taxonomy" id="708197"/>
    <lineage>
        <taxon>Eukaryota</taxon>
        <taxon>Fungi</taxon>
        <taxon>Dikarya</taxon>
        <taxon>Ascomycota</taxon>
        <taxon>Pezizomycotina</taxon>
        <taxon>Sordariomycetes</taxon>
        <taxon>Hypocreomycetidae</taxon>
        <taxon>Glomerellales</taxon>
        <taxon>Glomerellaceae</taxon>
        <taxon>Colletotrichum</taxon>
        <taxon>Colletotrichum spaethianum species complex</taxon>
    </lineage>
</organism>
<sequence>LVTYFFFLLLLRPSANVARLSCITCRRLQWRHDIDDDLGHNRPPQVPPPGAESHVARRSGLDWPPGRGGPPPERCVDDPVRLVQADRRGPEGTPHPREAHQVQPALPRLPAAQEERPEALRRPPQRARGAGAAYARVPRHDGPRGHVGTLVLQQPQGSPLHLAGNSHDAGHRDAGPQLHPDVALQAPPPPGVRVLEQPDRLRPHVGPRAAAARARPQREGHCHALAPHRRRRQAPVLSQGPRARQGEPHCQLPRHEGGVGGGQSGGRCRHRGVARGWRCQGGRACGGRGAEEEEVVRRLLSANHVQHDPARPYL</sequence>
<dbReference type="EMBL" id="LFIV01000110">
    <property type="protein sequence ID" value="KZL69302.1"/>
    <property type="molecule type" value="Genomic_DNA"/>
</dbReference>
<evidence type="ECO:0000313" key="3">
    <source>
        <dbReference type="EMBL" id="KZL69302.1"/>
    </source>
</evidence>
<feature type="signal peptide" evidence="2">
    <location>
        <begin position="1"/>
        <end position="17"/>
    </location>
</feature>
<gene>
    <name evidence="3" type="ORF">CT0861_05934</name>
</gene>
<dbReference type="Proteomes" id="UP000076552">
    <property type="component" value="Unassembled WGS sequence"/>
</dbReference>
<evidence type="ECO:0000256" key="1">
    <source>
        <dbReference type="SAM" id="MobiDB-lite"/>
    </source>
</evidence>
<reference evidence="3 4" key="1">
    <citation type="submission" date="2015-06" db="EMBL/GenBank/DDBJ databases">
        <title>Survival trade-offs in plant roots during colonization by closely related pathogenic and mutualistic fungi.</title>
        <authorList>
            <person name="Hacquard S."/>
            <person name="Kracher B."/>
            <person name="Hiruma K."/>
            <person name="Weinman A."/>
            <person name="Muench P."/>
            <person name="Garrido Oter R."/>
            <person name="Ver Loren van Themaat E."/>
            <person name="Dallerey J.-F."/>
            <person name="Damm U."/>
            <person name="Henrissat B."/>
            <person name="Lespinet O."/>
            <person name="Thon M."/>
            <person name="Kemen E."/>
            <person name="McHardy A.C."/>
            <person name="Schulze-Lefert P."/>
            <person name="O'Connell R.J."/>
        </authorList>
    </citation>
    <scope>NUCLEOTIDE SEQUENCE [LARGE SCALE GENOMIC DNA]</scope>
    <source>
        <strain evidence="3 4">0861</strain>
    </source>
</reference>
<accession>A0A166RIH8</accession>
<keyword evidence="2" id="KW-0732">Signal</keyword>
<protein>
    <submittedName>
        <fullName evidence="3">Uncharacterized protein</fullName>
    </submittedName>
</protein>
<keyword evidence="4" id="KW-1185">Reference proteome</keyword>
<feature type="non-terminal residue" evidence="3">
    <location>
        <position position="1"/>
    </location>
</feature>
<evidence type="ECO:0000313" key="4">
    <source>
        <dbReference type="Proteomes" id="UP000076552"/>
    </source>
</evidence>
<feature type="region of interest" description="Disordered" evidence="1">
    <location>
        <begin position="38"/>
        <end position="143"/>
    </location>
</feature>
<feature type="compositionally biased region" description="Basic and acidic residues" evidence="1">
    <location>
        <begin position="74"/>
        <end position="100"/>
    </location>
</feature>
<dbReference type="AlphaFoldDB" id="A0A166RIH8"/>
<feature type="chain" id="PRO_5007879115" evidence="2">
    <location>
        <begin position="18"/>
        <end position="314"/>
    </location>
</feature>
<feature type="region of interest" description="Disordered" evidence="1">
    <location>
        <begin position="228"/>
        <end position="265"/>
    </location>
</feature>
<feature type="compositionally biased region" description="Low complexity" evidence="1">
    <location>
        <begin position="126"/>
        <end position="136"/>
    </location>
</feature>
<name>A0A166RIH8_9PEZI</name>
<evidence type="ECO:0000256" key="2">
    <source>
        <dbReference type="SAM" id="SignalP"/>
    </source>
</evidence>
<comment type="caution">
    <text evidence="3">The sequence shown here is derived from an EMBL/GenBank/DDBJ whole genome shotgun (WGS) entry which is preliminary data.</text>
</comment>